<keyword evidence="1" id="KW-0732">Signal</keyword>
<feature type="signal peptide" evidence="1">
    <location>
        <begin position="1"/>
        <end position="21"/>
    </location>
</feature>
<evidence type="ECO:0000313" key="2">
    <source>
        <dbReference type="EMBL" id="AJC87171.1"/>
    </source>
</evidence>
<evidence type="ECO:0000313" key="3">
    <source>
        <dbReference type="Proteomes" id="UP000031163"/>
    </source>
</evidence>
<keyword evidence="2" id="KW-0449">Lipoprotein</keyword>
<name>A0A0A8GZH4_9BACT</name>
<gene>
    <name evidence="2" type="ORF">CINS_0167</name>
</gene>
<dbReference type="KEGG" id="cis:CINS_0167"/>
<accession>A0A0A8GZH4</accession>
<reference evidence="2 3" key="1">
    <citation type="journal article" date="2014" name="Genome Biol. Evol.">
        <title>Comparative Genomics of the Campylobacter lari Group.</title>
        <authorList>
            <person name="Miller W.G."/>
            <person name="Yee E."/>
            <person name="Chapman M.H."/>
            <person name="Smith T.P."/>
            <person name="Bono J.L."/>
            <person name="Huynh S."/>
            <person name="Parker C.T."/>
            <person name="Vandamme P."/>
            <person name="Luong K."/>
            <person name="Korlach J."/>
        </authorList>
    </citation>
    <scope>NUCLEOTIDE SEQUENCE [LARGE SCALE GENOMIC DNA]</scope>
    <source>
        <strain evidence="2 3">NCTC 12927</strain>
    </source>
</reference>
<dbReference type="GeneID" id="74430988"/>
<dbReference type="PROSITE" id="PS51257">
    <property type="entry name" value="PROKAR_LIPOPROTEIN"/>
    <property type="match status" value="1"/>
</dbReference>
<organism evidence="2 3">
    <name type="scientific">Campylobacter insulaenigrae NCTC 12927</name>
    <dbReference type="NCBI Taxonomy" id="1031564"/>
    <lineage>
        <taxon>Bacteria</taxon>
        <taxon>Pseudomonadati</taxon>
        <taxon>Campylobacterota</taxon>
        <taxon>Epsilonproteobacteria</taxon>
        <taxon>Campylobacterales</taxon>
        <taxon>Campylobacteraceae</taxon>
        <taxon>Campylobacter</taxon>
    </lineage>
</organism>
<dbReference type="Proteomes" id="UP000031163">
    <property type="component" value="Chromosome"/>
</dbReference>
<dbReference type="HOGENOM" id="CLU_035715_2_1_7"/>
<sequence>MKTKILFCLMSAIIFIFTACADHAKVNNDLEQKLTQKFCSDDFFTQEMSKVDKKDDAVYVGLNVGLIARNCGDFNLSNDFFDKVENSYQVDVDLRNGAEKILKTTATTLINDDMLDYDGSLYERIMVNVYKGLNFMSEGDHNNARVEFKRALLRQDRAKDYFKNQIAKNKADLEKAKKEDPNFTKNFNDSAKEINAQYVNLFEEFSTSEKFTNPYATYLASIFYFMNQDYTIAKDLFKEIRILNSKNNEINKEWKVINSAKKNKKYIFVVYENGFGVIKDEFKLTLPLILNDAITSASIALPTLKKRSQSFDHLSVNDVNTTKLVNLDDVVASEFKFEQPAIVTKAISSAILKTIVNAAVANNDSTGGILSLASGITTAMVTKADVRSWRGLPQSIGVVVVENNGNVVIQTPNKEVLFNQKVNLKKNVLIIVRSFAPNITPNINVIEK</sequence>
<proteinExistence type="predicted"/>
<dbReference type="STRING" id="1031564.CINS_0167"/>
<dbReference type="Gene3D" id="1.25.40.10">
    <property type="entry name" value="Tetratricopeptide repeat domain"/>
    <property type="match status" value="1"/>
</dbReference>
<protein>
    <submittedName>
        <fullName evidence="2">Putative lipoprotein</fullName>
    </submittedName>
</protein>
<dbReference type="InterPro" id="IPR011990">
    <property type="entry name" value="TPR-like_helical_dom_sf"/>
</dbReference>
<dbReference type="EMBL" id="CP007770">
    <property type="protein sequence ID" value="AJC87171.1"/>
    <property type="molecule type" value="Genomic_DNA"/>
</dbReference>
<dbReference type="AlphaFoldDB" id="A0A0A8GZH4"/>
<feature type="chain" id="PRO_5002037389" evidence="1">
    <location>
        <begin position="22"/>
        <end position="448"/>
    </location>
</feature>
<dbReference type="RefSeq" id="WP_039649035.1">
    <property type="nucleotide sequence ID" value="NZ_CP007770.1"/>
</dbReference>
<evidence type="ECO:0000256" key="1">
    <source>
        <dbReference type="SAM" id="SignalP"/>
    </source>
</evidence>